<dbReference type="Pfam" id="PF13640">
    <property type="entry name" value="2OG-FeII_Oxy_3"/>
    <property type="match status" value="1"/>
</dbReference>
<evidence type="ECO:0000256" key="6">
    <source>
        <dbReference type="SAM" id="Phobius"/>
    </source>
</evidence>
<keyword evidence="5" id="KW-0408">Iron</keyword>
<keyword evidence="6" id="KW-0472">Membrane</keyword>
<accession>A0A6C0K5Y3</accession>
<feature type="transmembrane region" description="Helical" evidence="6">
    <location>
        <begin position="29"/>
        <end position="52"/>
    </location>
</feature>
<keyword evidence="2" id="KW-0479">Metal-binding</keyword>
<dbReference type="InterPro" id="IPR045054">
    <property type="entry name" value="P4HA-like"/>
</dbReference>
<proteinExistence type="predicted"/>
<dbReference type="PROSITE" id="PS51471">
    <property type="entry name" value="FE2OG_OXY"/>
    <property type="match status" value="1"/>
</dbReference>
<evidence type="ECO:0000313" key="8">
    <source>
        <dbReference type="EMBL" id="QHU11494.1"/>
    </source>
</evidence>
<comment type="cofactor">
    <cofactor evidence="1">
        <name>L-ascorbate</name>
        <dbReference type="ChEBI" id="CHEBI:38290"/>
    </cofactor>
</comment>
<dbReference type="SMART" id="SM00702">
    <property type="entry name" value="P4Hc"/>
    <property type="match status" value="1"/>
</dbReference>
<evidence type="ECO:0000259" key="7">
    <source>
        <dbReference type="PROSITE" id="PS51471"/>
    </source>
</evidence>
<dbReference type="InterPro" id="IPR006620">
    <property type="entry name" value="Pro_4_hyd_alph"/>
</dbReference>
<dbReference type="PANTHER" id="PTHR10869:SF246">
    <property type="entry name" value="TRANSMEMBRANE PROLYL 4-HYDROXYLASE"/>
    <property type="match status" value="1"/>
</dbReference>
<evidence type="ECO:0000256" key="1">
    <source>
        <dbReference type="ARBA" id="ARBA00001961"/>
    </source>
</evidence>
<dbReference type="Gene3D" id="2.60.120.620">
    <property type="entry name" value="q2cbj1_9rhob like domain"/>
    <property type="match status" value="1"/>
</dbReference>
<evidence type="ECO:0000256" key="3">
    <source>
        <dbReference type="ARBA" id="ARBA00022964"/>
    </source>
</evidence>
<evidence type="ECO:0000256" key="2">
    <source>
        <dbReference type="ARBA" id="ARBA00022723"/>
    </source>
</evidence>
<evidence type="ECO:0000256" key="5">
    <source>
        <dbReference type="ARBA" id="ARBA00023004"/>
    </source>
</evidence>
<protein>
    <recommendedName>
        <fullName evidence="7">Fe2OG dioxygenase domain-containing protein</fullName>
    </recommendedName>
</protein>
<organism evidence="8">
    <name type="scientific">viral metagenome</name>
    <dbReference type="NCBI Taxonomy" id="1070528"/>
    <lineage>
        <taxon>unclassified sequences</taxon>
        <taxon>metagenomes</taxon>
        <taxon>organismal metagenomes</taxon>
    </lineage>
</organism>
<keyword evidence="6" id="KW-0812">Transmembrane</keyword>
<sequence length="279" mass="32622">MENRKIKIGFLFSSFPHLKKKRGKHNMPIFLVVVFCTILLLFLMTVGFYGVWIRCQIWKTRKRDIIITTTANKSNKLPRENYLTLCSSHLGYKTPTIYHRFLETENCDHVIKLTINKGMMDSVITDSQKHSSRKSQTCWLPRGMDDTLDKMIERIAFVLNVEETALEPVQVVHYLEGEHFDPHFDQCLLSKECCKKEMERYGNRARTRTFLIYLNHPQEYMGGETVFPHLEVKYKLDKGSALMFHNLDVSGHFVHPKSLHAGTKVLSGEKWIANVWVRE</sequence>
<evidence type="ECO:0000256" key="4">
    <source>
        <dbReference type="ARBA" id="ARBA00023002"/>
    </source>
</evidence>
<dbReference type="GO" id="GO:0005506">
    <property type="term" value="F:iron ion binding"/>
    <property type="evidence" value="ECO:0007669"/>
    <property type="project" value="InterPro"/>
</dbReference>
<dbReference type="AlphaFoldDB" id="A0A6C0K5Y3"/>
<dbReference type="EMBL" id="MN740785">
    <property type="protein sequence ID" value="QHU11494.1"/>
    <property type="molecule type" value="Genomic_DNA"/>
</dbReference>
<feature type="domain" description="Fe2OG dioxygenase" evidence="7">
    <location>
        <begin position="165"/>
        <end position="279"/>
    </location>
</feature>
<dbReference type="GO" id="GO:0005783">
    <property type="term" value="C:endoplasmic reticulum"/>
    <property type="evidence" value="ECO:0007669"/>
    <property type="project" value="TreeGrafter"/>
</dbReference>
<dbReference type="PANTHER" id="PTHR10869">
    <property type="entry name" value="PROLYL 4-HYDROXYLASE ALPHA SUBUNIT"/>
    <property type="match status" value="1"/>
</dbReference>
<keyword evidence="3" id="KW-0223">Dioxygenase</keyword>
<dbReference type="InterPro" id="IPR044862">
    <property type="entry name" value="Pro_4_hyd_alph_FE2OG_OXY"/>
</dbReference>
<reference evidence="8" key="1">
    <citation type="journal article" date="2020" name="Nature">
        <title>Giant virus diversity and host interactions through global metagenomics.</title>
        <authorList>
            <person name="Schulz F."/>
            <person name="Roux S."/>
            <person name="Paez-Espino D."/>
            <person name="Jungbluth S."/>
            <person name="Walsh D.A."/>
            <person name="Denef V.J."/>
            <person name="McMahon K.D."/>
            <person name="Konstantinidis K.T."/>
            <person name="Eloe-Fadrosh E.A."/>
            <person name="Kyrpides N.C."/>
            <person name="Woyke T."/>
        </authorList>
    </citation>
    <scope>NUCLEOTIDE SEQUENCE</scope>
    <source>
        <strain evidence="8">GVMAG-S-1101169-75</strain>
    </source>
</reference>
<keyword evidence="6" id="KW-1133">Transmembrane helix</keyword>
<dbReference type="GO" id="GO:0004656">
    <property type="term" value="F:procollagen-proline 4-dioxygenase activity"/>
    <property type="evidence" value="ECO:0007669"/>
    <property type="project" value="TreeGrafter"/>
</dbReference>
<dbReference type="InterPro" id="IPR005123">
    <property type="entry name" value="Oxoglu/Fe-dep_dioxygenase_dom"/>
</dbReference>
<keyword evidence="4" id="KW-0560">Oxidoreductase</keyword>
<name>A0A6C0K5Y3_9ZZZZ</name>
<dbReference type="GO" id="GO:0031418">
    <property type="term" value="F:L-ascorbic acid binding"/>
    <property type="evidence" value="ECO:0007669"/>
    <property type="project" value="InterPro"/>
</dbReference>